<dbReference type="InterPro" id="IPR036116">
    <property type="entry name" value="FN3_sf"/>
</dbReference>
<keyword evidence="12" id="KW-1185">Reference proteome</keyword>
<dbReference type="Pfam" id="PF18362">
    <property type="entry name" value="THB"/>
    <property type="match status" value="1"/>
</dbReference>
<dbReference type="FunFam" id="2.60.40.10:FF:000050">
    <property type="entry name" value="Titin isoform B"/>
    <property type="match status" value="1"/>
</dbReference>
<dbReference type="SMART" id="SM00408">
    <property type="entry name" value="IGc2"/>
    <property type="match status" value="5"/>
</dbReference>
<dbReference type="InterPro" id="IPR013783">
    <property type="entry name" value="Ig-like_fold"/>
</dbReference>
<dbReference type="GO" id="GO:0005634">
    <property type="term" value="C:nucleus"/>
    <property type="evidence" value="ECO:0007669"/>
    <property type="project" value="UniProtKB-SubCell"/>
</dbReference>
<dbReference type="PROSITE" id="PS50835">
    <property type="entry name" value="IG_LIKE"/>
    <property type="match status" value="3"/>
</dbReference>
<dbReference type="GO" id="GO:0008307">
    <property type="term" value="F:structural constituent of muscle"/>
    <property type="evidence" value="ECO:0007669"/>
    <property type="project" value="TreeGrafter"/>
</dbReference>
<evidence type="ECO:0000256" key="2">
    <source>
        <dbReference type="ARBA" id="ARBA00004496"/>
    </source>
</evidence>
<evidence type="ECO:0000256" key="1">
    <source>
        <dbReference type="ARBA" id="ARBA00004123"/>
    </source>
</evidence>
<evidence type="ECO:0000256" key="5">
    <source>
        <dbReference type="ARBA" id="ARBA00022737"/>
    </source>
</evidence>
<proteinExistence type="inferred from homology"/>
<evidence type="ECO:0000313" key="12">
    <source>
        <dbReference type="Proteomes" id="UP000472273"/>
    </source>
</evidence>
<comment type="subcellular location">
    <subcellularLocation>
        <location evidence="2">Cytoplasm</location>
    </subcellularLocation>
    <subcellularLocation>
        <location evidence="1">Nucleus</location>
    </subcellularLocation>
</comment>
<dbReference type="Pfam" id="PF00041">
    <property type="entry name" value="fn3"/>
    <property type="match status" value="4"/>
</dbReference>
<dbReference type="SMART" id="SM00409">
    <property type="entry name" value="IG"/>
    <property type="match status" value="6"/>
</dbReference>
<dbReference type="CDD" id="cd00063">
    <property type="entry name" value="FN3"/>
    <property type="match status" value="4"/>
</dbReference>
<dbReference type="OMA" id="EICIDAY"/>
<feature type="domain" description="Fibronectin type-III" evidence="10">
    <location>
        <begin position="553"/>
        <end position="644"/>
    </location>
</feature>
<feature type="domain" description="Ig-like" evidence="9">
    <location>
        <begin position="3"/>
        <end position="118"/>
    </location>
</feature>
<evidence type="ECO:0008006" key="13">
    <source>
        <dbReference type="Google" id="ProtNLM"/>
    </source>
</evidence>
<dbReference type="InterPro" id="IPR013098">
    <property type="entry name" value="Ig_I-set"/>
</dbReference>
<dbReference type="PANTHER" id="PTHR14340">
    <property type="entry name" value="MICROFIBRIL-ASSOCIATED GLYCOPROTEIN 3"/>
    <property type="match status" value="1"/>
</dbReference>
<dbReference type="FunFam" id="2.60.40.10:FF:001434">
    <property type="entry name" value="titin isoform X1"/>
    <property type="match status" value="1"/>
</dbReference>
<evidence type="ECO:0000256" key="7">
    <source>
        <dbReference type="ARBA" id="ARBA00023242"/>
    </source>
</evidence>
<dbReference type="Proteomes" id="UP000472273">
    <property type="component" value="Unplaced"/>
</dbReference>
<dbReference type="PRINTS" id="PR00014">
    <property type="entry name" value="FNTYPEIII"/>
</dbReference>
<dbReference type="InterPro" id="IPR040849">
    <property type="entry name" value="MyBP-C_THB"/>
</dbReference>
<feature type="domain" description="Fibronectin type-III" evidence="10">
    <location>
        <begin position="645"/>
        <end position="744"/>
    </location>
</feature>
<dbReference type="SMART" id="SM00060">
    <property type="entry name" value="FN3"/>
    <property type="match status" value="4"/>
</dbReference>
<dbReference type="FunFam" id="2.60.40.10:FF:000833">
    <property type="entry name" value="Titin b"/>
    <property type="match status" value="1"/>
</dbReference>
<reference evidence="11" key="1">
    <citation type="submission" date="2025-08" db="UniProtKB">
        <authorList>
            <consortium name="Ensembl"/>
        </authorList>
    </citation>
    <scope>IDENTIFICATION</scope>
</reference>
<evidence type="ECO:0000256" key="6">
    <source>
        <dbReference type="ARBA" id="ARBA00023157"/>
    </source>
</evidence>
<evidence type="ECO:0000313" key="11">
    <source>
        <dbReference type="Ensembl" id="ENSPTXP00000004878.1"/>
    </source>
</evidence>
<dbReference type="GO" id="GO:0045214">
    <property type="term" value="P:sarcomere organization"/>
    <property type="evidence" value="ECO:0007669"/>
    <property type="project" value="TreeGrafter"/>
</dbReference>
<evidence type="ECO:0000256" key="4">
    <source>
        <dbReference type="ARBA" id="ARBA00022490"/>
    </source>
</evidence>
<dbReference type="Ensembl" id="ENSPTXT00000005023.1">
    <property type="protein sequence ID" value="ENSPTXP00000004878.1"/>
    <property type="gene ID" value="ENSPTXG00000003569.1"/>
</dbReference>
<feature type="domain" description="Fibronectin type-III" evidence="10">
    <location>
        <begin position="935"/>
        <end position="1028"/>
    </location>
</feature>
<accession>A0A670Y1P6</accession>
<reference evidence="11" key="2">
    <citation type="submission" date="2025-09" db="UniProtKB">
        <authorList>
            <consortium name="Ensembl"/>
        </authorList>
    </citation>
    <scope>IDENTIFICATION</scope>
</reference>
<evidence type="ECO:0000256" key="3">
    <source>
        <dbReference type="ARBA" id="ARBA00006692"/>
    </source>
</evidence>
<keyword evidence="7" id="KW-0539">Nucleus</keyword>
<dbReference type="InterPro" id="IPR003598">
    <property type="entry name" value="Ig_sub2"/>
</dbReference>
<dbReference type="AlphaFoldDB" id="A0A670Y1P6"/>
<organism evidence="11 12">
    <name type="scientific">Pseudonaja textilis</name>
    <name type="common">Eastern brown snake</name>
    <dbReference type="NCBI Taxonomy" id="8673"/>
    <lineage>
        <taxon>Eukaryota</taxon>
        <taxon>Metazoa</taxon>
        <taxon>Chordata</taxon>
        <taxon>Craniata</taxon>
        <taxon>Vertebrata</taxon>
        <taxon>Euteleostomi</taxon>
        <taxon>Lepidosauria</taxon>
        <taxon>Squamata</taxon>
        <taxon>Bifurcata</taxon>
        <taxon>Unidentata</taxon>
        <taxon>Episquamata</taxon>
        <taxon>Toxicofera</taxon>
        <taxon>Serpentes</taxon>
        <taxon>Colubroidea</taxon>
        <taxon>Elapidae</taxon>
        <taxon>Hydrophiinae</taxon>
        <taxon>Pseudonaja</taxon>
    </lineage>
</organism>
<dbReference type="FunFam" id="2.60.40.10:FF:000214">
    <property type="entry name" value="titin isoform X1"/>
    <property type="match status" value="1"/>
</dbReference>
<dbReference type="Gene3D" id="2.60.40.10">
    <property type="entry name" value="Immunoglobulins"/>
    <property type="match status" value="10"/>
</dbReference>
<dbReference type="FunFam" id="2.60.40.10:FF:000811">
    <property type="entry name" value="Titin a"/>
    <property type="match status" value="1"/>
</dbReference>
<dbReference type="PANTHER" id="PTHR14340:SF13">
    <property type="entry name" value="TITIN"/>
    <property type="match status" value="1"/>
</dbReference>
<sequence length="1098" mass="123110">MSPLILLFIKLHIPNSSKCSLCLLASNPLIIFVALLCTLSRAGSLATFTAKVGGDPIPNVKWMKGKWRQLNQGGRMIIQQKGDEAKLEIKDAMKTDSGQYRCVAFNEHGEIESVVNLQVEERKKQVIEGDLRAIDIMELLKNVDPKEYEKYARMYGITDFRGLLQAFEMLKEKMIKDWLVKPIRDQHVKPKGTATFSCDVVKDTPNIKWYKGEEEIPLEPNDKTEIVKDGPHIYLKIKNCTPDDVGEYAIEVEAFTFITIYFFSGVRLKFITPLKDQTVKEGETAYFDFELSHENMPVTWYKNDKKLHNSRTVRISAEGKNHKLEISEVTLDDISEIKAVVKDLHSQAALKVLGNILCCHMLSSTISVYFNIYADPYFTVKLQDYTAIEKDDVILECELSKDVPVKWYKDGEELVASKRISIKTDGKYKHSLIIKDCGFIDEGEYTVTAGQDKSVAELIITEAPTGDQDLVVDVGQPLTMVVPYDAYPRAEAEWLHEDEALPTQTVDTTADSTSFRIPSAKPSHKGSYKVILKNKHGKAEARINVQVINVPGPVRNLEVTETFDGEVSLAWEEPESDGGSKITGYVVERRDIKRKTWILATDRADSCEYTVTGLQKGGVEYLFRVSAKNRVGTGEPVVTDKPVEAKSRFGKKIVADVNRSSATLTWEPPEYDGGSPITGYVIELRDRGSIKWEPAMTTPAHELSATLTDVVENKEYFFRVRAQNQVGVGKPSASTHAVKITDPIAVPDPPENVKWRDPTSKSIFLMWDPPKYDGGSRIKGYIVEKCQRGTDKWEPCGEPLIETKMKVEPLQEGEWYAYRVKALNRQGASKPSHPTDEIQAVDAMDVKLLAGITVKAGTKIELPATVTGKPEPRITWTKAENILRPDKRISIETKPNHSTVIIADSKRSDSGTYIIEAVNTRSSNHCYVSTDKPGPPAAFDVSEITNVSCLLTWNPPRDDGGSKITNYVLEQRAADSEIWHKLSSTIKETKFKVTNLTPLKEYIFRVSAENMYGVGEPALSQPIIAKYPFGKFMKMVAVLSLGTGLNGLTLIKINGSDAIKYQLKIRHSSKIIIFFWNILSLYIKVKYHSCIITKSPEP</sequence>
<dbReference type="FunFam" id="2.60.40.10:FF:000127">
    <property type="entry name" value="titin isoform X1"/>
    <property type="match status" value="1"/>
</dbReference>
<protein>
    <recommendedName>
        <fullName evidence="13">Immunoglobulin superfamily member 22</fullName>
    </recommendedName>
</protein>
<dbReference type="PROSITE" id="PS50853">
    <property type="entry name" value="FN3"/>
    <property type="match status" value="4"/>
</dbReference>
<dbReference type="GeneTree" id="ENSGT01110000267173"/>
<dbReference type="Pfam" id="PF07679">
    <property type="entry name" value="I-set"/>
    <property type="match status" value="6"/>
</dbReference>
<keyword evidence="4" id="KW-0963">Cytoplasm</keyword>
<dbReference type="InterPro" id="IPR003599">
    <property type="entry name" value="Ig_sub"/>
</dbReference>
<dbReference type="GO" id="GO:0031430">
    <property type="term" value="C:M band"/>
    <property type="evidence" value="ECO:0007669"/>
    <property type="project" value="TreeGrafter"/>
</dbReference>
<feature type="domain" description="Ig-like" evidence="9">
    <location>
        <begin position="834"/>
        <end position="942"/>
    </location>
</feature>
<feature type="domain" description="Fibronectin type-III" evidence="10">
    <location>
        <begin position="749"/>
        <end position="843"/>
    </location>
</feature>
<dbReference type="FunFam" id="2.60.40.10:FF:000012">
    <property type="entry name" value="titin isoform X1"/>
    <property type="match status" value="1"/>
</dbReference>
<evidence type="ECO:0000259" key="10">
    <source>
        <dbReference type="PROSITE" id="PS50853"/>
    </source>
</evidence>
<dbReference type="InterPro" id="IPR007110">
    <property type="entry name" value="Ig-like_dom"/>
</dbReference>
<dbReference type="InterPro" id="IPR003961">
    <property type="entry name" value="FN3_dom"/>
</dbReference>
<dbReference type="SUPFAM" id="SSF48726">
    <property type="entry name" value="Immunoglobulin"/>
    <property type="match status" value="6"/>
</dbReference>
<evidence type="ECO:0000259" key="9">
    <source>
        <dbReference type="PROSITE" id="PS50835"/>
    </source>
</evidence>
<dbReference type="InterPro" id="IPR036179">
    <property type="entry name" value="Ig-like_dom_sf"/>
</dbReference>
<comment type="similarity">
    <text evidence="3">Belongs to the protein kinase superfamily. CAMK Ser/Thr protein kinase family.</text>
</comment>
<keyword evidence="6" id="KW-1015">Disulfide bond</keyword>
<keyword evidence="8" id="KW-0393">Immunoglobulin domain</keyword>
<dbReference type="FunFam" id="2.60.40.10:FF:001272">
    <property type="entry name" value="titin isoform X1"/>
    <property type="match status" value="1"/>
</dbReference>
<dbReference type="FunFam" id="2.60.40.10:FF:000031">
    <property type="entry name" value="Myosin-binding protein C, slow type"/>
    <property type="match status" value="1"/>
</dbReference>
<feature type="domain" description="Ig-like" evidence="9">
    <location>
        <begin position="376"/>
        <end position="461"/>
    </location>
</feature>
<keyword evidence="5" id="KW-0677">Repeat</keyword>
<name>A0A670Y1P6_PSETE</name>
<dbReference type="GO" id="GO:0048738">
    <property type="term" value="P:cardiac muscle tissue development"/>
    <property type="evidence" value="ECO:0007669"/>
    <property type="project" value="TreeGrafter"/>
</dbReference>
<evidence type="ECO:0000256" key="8">
    <source>
        <dbReference type="ARBA" id="ARBA00023319"/>
    </source>
</evidence>
<dbReference type="SUPFAM" id="SSF49265">
    <property type="entry name" value="Fibronectin type III"/>
    <property type="match status" value="2"/>
</dbReference>